<proteinExistence type="predicted"/>
<accession>A0A7Y0Q659</accession>
<dbReference type="EMBL" id="JABBXH010000001">
    <property type="protein sequence ID" value="NMP30467.1"/>
    <property type="molecule type" value="Genomic_DNA"/>
</dbReference>
<keyword evidence="1" id="KW-1133">Transmembrane helix</keyword>
<dbReference type="InterPro" id="IPR021344">
    <property type="entry name" value="DUF2970"/>
</dbReference>
<dbReference type="Pfam" id="PF11174">
    <property type="entry name" value="DUF2970"/>
    <property type="match status" value="1"/>
</dbReference>
<sequence>MSKDNLSWWQICKSVGAAFFGVQSSTNHKQDFAKGKPIQFIIIGLIGAIIFVGALIFAVNLVLLK</sequence>
<keyword evidence="1" id="KW-0472">Membrane</keyword>
<keyword evidence="3" id="KW-1185">Reference proteome</keyword>
<dbReference type="AlphaFoldDB" id="A0A7Y0Q659"/>
<keyword evidence="1" id="KW-0812">Transmembrane</keyword>
<comment type="caution">
    <text evidence="2">The sequence shown here is derived from an EMBL/GenBank/DDBJ whole genome shotgun (WGS) entry which is preliminary data.</text>
</comment>
<organism evidence="2 3">
    <name type="scientific">Thalassotalea algicola</name>
    <dbReference type="NCBI Taxonomy" id="2716224"/>
    <lineage>
        <taxon>Bacteria</taxon>
        <taxon>Pseudomonadati</taxon>
        <taxon>Pseudomonadota</taxon>
        <taxon>Gammaproteobacteria</taxon>
        <taxon>Alteromonadales</taxon>
        <taxon>Colwelliaceae</taxon>
        <taxon>Thalassotalea</taxon>
    </lineage>
</organism>
<dbReference type="Proteomes" id="UP000568664">
    <property type="component" value="Unassembled WGS sequence"/>
</dbReference>
<reference evidence="2 3" key="1">
    <citation type="submission" date="2020-04" db="EMBL/GenBank/DDBJ databases">
        <title>Thalassotalea sp. M1531, isolated from the surface of marine red alga.</title>
        <authorList>
            <person name="Pang L."/>
            <person name="Lu D.-C."/>
        </authorList>
    </citation>
    <scope>NUCLEOTIDE SEQUENCE [LARGE SCALE GENOMIC DNA]</scope>
    <source>
        <strain evidence="2 3">M1531</strain>
    </source>
</reference>
<evidence type="ECO:0000256" key="1">
    <source>
        <dbReference type="SAM" id="Phobius"/>
    </source>
</evidence>
<evidence type="ECO:0000313" key="2">
    <source>
        <dbReference type="EMBL" id="NMP30467.1"/>
    </source>
</evidence>
<gene>
    <name evidence="2" type="ORF">HII17_02730</name>
</gene>
<evidence type="ECO:0000313" key="3">
    <source>
        <dbReference type="Proteomes" id="UP000568664"/>
    </source>
</evidence>
<feature type="transmembrane region" description="Helical" evidence="1">
    <location>
        <begin position="38"/>
        <end position="64"/>
    </location>
</feature>
<name>A0A7Y0Q659_9GAMM</name>
<dbReference type="RefSeq" id="WP_169073772.1">
    <property type="nucleotide sequence ID" value="NZ_JABBXH010000001.1"/>
</dbReference>
<protein>
    <submittedName>
        <fullName evidence="2">DUF2970 domain-containing protein</fullName>
    </submittedName>
</protein>